<comment type="caution">
    <text evidence="1">The sequence shown here is derived from an EMBL/GenBank/DDBJ whole genome shotgun (WGS) entry which is preliminary data.</text>
</comment>
<keyword evidence="2" id="KW-1185">Reference proteome</keyword>
<dbReference type="Proteomes" id="UP000299102">
    <property type="component" value="Unassembled WGS sequence"/>
</dbReference>
<evidence type="ECO:0000313" key="1">
    <source>
        <dbReference type="EMBL" id="GBP08006.1"/>
    </source>
</evidence>
<accession>A0A4C1T1C8</accession>
<evidence type="ECO:0000313" key="2">
    <source>
        <dbReference type="Proteomes" id="UP000299102"/>
    </source>
</evidence>
<proteinExistence type="predicted"/>
<protein>
    <submittedName>
        <fullName evidence="1">Uncharacterized protein</fullName>
    </submittedName>
</protein>
<sequence length="130" mass="14853">MSTRAEPRAKADNPIKIRLIEYGASGPNYLRICKQAQTKRSDLEHHSAQRLRDNFRLPKIGKFDVSHCFEKFAYAVVSWESPFSVVGSSLEKTDISLTCFLTEKRNGGRSKPTRDTRVCTLRTIVLEHIQ</sequence>
<organism evidence="1 2">
    <name type="scientific">Eumeta variegata</name>
    <name type="common">Bagworm moth</name>
    <name type="synonym">Eumeta japonica</name>
    <dbReference type="NCBI Taxonomy" id="151549"/>
    <lineage>
        <taxon>Eukaryota</taxon>
        <taxon>Metazoa</taxon>
        <taxon>Ecdysozoa</taxon>
        <taxon>Arthropoda</taxon>
        <taxon>Hexapoda</taxon>
        <taxon>Insecta</taxon>
        <taxon>Pterygota</taxon>
        <taxon>Neoptera</taxon>
        <taxon>Endopterygota</taxon>
        <taxon>Lepidoptera</taxon>
        <taxon>Glossata</taxon>
        <taxon>Ditrysia</taxon>
        <taxon>Tineoidea</taxon>
        <taxon>Psychidae</taxon>
        <taxon>Oiketicinae</taxon>
        <taxon>Eumeta</taxon>
    </lineage>
</organism>
<dbReference type="AlphaFoldDB" id="A0A4C1T1C8"/>
<reference evidence="1 2" key="1">
    <citation type="journal article" date="2019" name="Commun. Biol.">
        <title>The bagworm genome reveals a unique fibroin gene that provides high tensile strength.</title>
        <authorList>
            <person name="Kono N."/>
            <person name="Nakamura H."/>
            <person name="Ohtoshi R."/>
            <person name="Tomita M."/>
            <person name="Numata K."/>
            <person name="Arakawa K."/>
        </authorList>
    </citation>
    <scope>NUCLEOTIDE SEQUENCE [LARGE SCALE GENOMIC DNA]</scope>
</reference>
<dbReference type="EMBL" id="BGZK01000028">
    <property type="protein sequence ID" value="GBP08006.1"/>
    <property type="molecule type" value="Genomic_DNA"/>
</dbReference>
<gene>
    <name evidence="1" type="ORF">EVAR_78129_1</name>
</gene>
<name>A0A4C1T1C8_EUMVA</name>